<comment type="similarity">
    <text evidence="2">Belongs to the vinculin/alpha-catenin family.</text>
</comment>
<dbReference type="InterPro" id="IPR030045">
    <property type="entry name" value="CTNNAL1"/>
</dbReference>
<proteinExistence type="inferred from homology"/>
<gene>
    <name evidence="5" type="ORF">chiPu_0013490</name>
</gene>
<comment type="caution">
    <text evidence="5">The sequence shown here is derived from an EMBL/GenBank/DDBJ whole genome shotgun (WGS) entry which is preliminary data.</text>
</comment>
<dbReference type="AlphaFoldDB" id="A0A401SX72"/>
<protein>
    <recommendedName>
        <fullName evidence="4">Alpha-catulin</fullName>
    </recommendedName>
</protein>
<dbReference type="GO" id="GO:0051015">
    <property type="term" value="F:actin filament binding"/>
    <property type="evidence" value="ECO:0007669"/>
    <property type="project" value="InterPro"/>
</dbReference>
<dbReference type="SUPFAM" id="SSF47220">
    <property type="entry name" value="alpha-catenin/vinculin-like"/>
    <property type="match status" value="3"/>
</dbReference>
<keyword evidence="6" id="KW-1185">Reference proteome</keyword>
<evidence type="ECO:0000313" key="6">
    <source>
        <dbReference type="Proteomes" id="UP000287033"/>
    </source>
</evidence>
<reference evidence="5 6" key="1">
    <citation type="journal article" date="2018" name="Nat. Ecol. Evol.">
        <title>Shark genomes provide insights into elasmobranch evolution and the origin of vertebrates.</title>
        <authorList>
            <person name="Hara Y"/>
            <person name="Yamaguchi K"/>
            <person name="Onimaru K"/>
            <person name="Kadota M"/>
            <person name="Koyanagi M"/>
            <person name="Keeley SD"/>
            <person name="Tatsumi K"/>
            <person name="Tanaka K"/>
            <person name="Motone F"/>
            <person name="Kageyama Y"/>
            <person name="Nozu R"/>
            <person name="Adachi N"/>
            <person name="Nishimura O"/>
            <person name="Nakagawa R"/>
            <person name="Tanegashima C"/>
            <person name="Kiyatake I"/>
            <person name="Matsumoto R"/>
            <person name="Murakumo K"/>
            <person name="Nishida K"/>
            <person name="Terakita A"/>
            <person name="Kuratani S"/>
            <person name="Sato K"/>
            <person name="Hyodo S Kuraku.S."/>
        </authorList>
    </citation>
    <scope>NUCLEOTIDE SEQUENCE [LARGE SCALE GENOMIC DNA]</scope>
</reference>
<dbReference type="OMA" id="DQQKMAK"/>
<dbReference type="FunFam" id="1.20.120.230:FF:000016">
    <property type="entry name" value="Catenin alpha like 1"/>
    <property type="match status" value="1"/>
</dbReference>
<dbReference type="PRINTS" id="PR00805">
    <property type="entry name" value="ALPHACATENIN"/>
</dbReference>
<dbReference type="InterPro" id="IPR036723">
    <property type="entry name" value="Alpha-catenin/vinculin-like_sf"/>
</dbReference>
<dbReference type="OrthoDB" id="9933814at2759"/>
<dbReference type="Pfam" id="PF01044">
    <property type="entry name" value="Vinculin"/>
    <property type="match status" value="1"/>
</dbReference>
<dbReference type="InterPro" id="IPR001033">
    <property type="entry name" value="Alpha_catenin"/>
</dbReference>
<name>A0A401SX72_CHIPU</name>
<dbReference type="Proteomes" id="UP000287033">
    <property type="component" value="Unassembled WGS sequence"/>
</dbReference>
<dbReference type="GO" id="GO:0007266">
    <property type="term" value="P:Rho protein signal transduction"/>
    <property type="evidence" value="ECO:0007669"/>
    <property type="project" value="InterPro"/>
</dbReference>
<dbReference type="GO" id="GO:0007155">
    <property type="term" value="P:cell adhesion"/>
    <property type="evidence" value="ECO:0007669"/>
    <property type="project" value="InterPro"/>
</dbReference>
<evidence type="ECO:0000256" key="1">
    <source>
        <dbReference type="ARBA" id="ARBA00004496"/>
    </source>
</evidence>
<evidence type="ECO:0000313" key="5">
    <source>
        <dbReference type="EMBL" id="GCC35012.1"/>
    </source>
</evidence>
<sequence>MATSHCNTDPGLEIKTRSVEQTLIPLVTQITTLINHKEKPKKSEKTLRAIQRVGQAVSLAVGRFVTVGEAIANENEELKEEMYFACQEARRAGESIAQLTDVGAFDQPESDTRATVYTDKTGMIKAARLLLSSVTKVLVLADRVVIKQIINSRSKVLATLEHLEKVSSFQEFVQIFSQFGNEMVEFAHLTGDRQNDLKDEKKKARMAAARAILEKCTMMLLTASKTCLRHPDCESARINKGGVFHRMRLALDQVIEIVTDSRQNAENEIHPTSIYADIKEFKMKIEGLRDNLHGISKESLTAMLELILEHTEDFTDSAYTSHEHRESILELSRQSRLELEQLITMWKQAQSLKAKEATEDMELAIIKTRQCVSELRRELQNTAVESAGELLKCYTEHVVLKALKVSGAEANLEALAECTCKLSEQKEQLAETSRLLRHVSGTEPLEITCLHAEETFQVIGPQIISAAQTLALHPSSKIAKENLDVFCEAWESQLNDMSILLKEINDVFEGRRGEKRAYLSLPRPGKHTANLKTVKAVKLDAEMKHDLIDCWNKLEPFVCLGEGLLKTTQDLFHQAEIFAEEGLRLYTSLHSFSNQLEDDEKAILMMETEKFPSLCQQLQMSSKTPVHGKAAIFAKVDTAIQETKNIMTVLMKVLSLCYKLLKKCKVDQTFMGSPHNWRGNQLQMVSNGESLDGQNTDTFGVKSLERHMANLTFLESK</sequence>
<dbReference type="InterPro" id="IPR006077">
    <property type="entry name" value="Vinculin/catenin"/>
</dbReference>
<evidence type="ECO:0000256" key="3">
    <source>
        <dbReference type="ARBA" id="ARBA00022490"/>
    </source>
</evidence>
<accession>A0A401SX72</accession>
<dbReference type="STRING" id="137246.A0A401SX72"/>
<organism evidence="5 6">
    <name type="scientific">Chiloscyllium punctatum</name>
    <name type="common">Brownbanded bambooshark</name>
    <name type="synonym">Hemiscyllium punctatum</name>
    <dbReference type="NCBI Taxonomy" id="137246"/>
    <lineage>
        <taxon>Eukaryota</taxon>
        <taxon>Metazoa</taxon>
        <taxon>Chordata</taxon>
        <taxon>Craniata</taxon>
        <taxon>Vertebrata</taxon>
        <taxon>Chondrichthyes</taxon>
        <taxon>Elasmobranchii</taxon>
        <taxon>Galeomorphii</taxon>
        <taxon>Galeoidea</taxon>
        <taxon>Orectolobiformes</taxon>
        <taxon>Hemiscylliidae</taxon>
        <taxon>Chiloscyllium</taxon>
    </lineage>
</organism>
<dbReference type="EMBL" id="BEZZ01000656">
    <property type="protein sequence ID" value="GCC35012.1"/>
    <property type="molecule type" value="Genomic_DNA"/>
</dbReference>
<dbReference type="GO" id="GO:0045296">
    <property type="term" value="F:cadherin binding"/>
    <property type="evidence" value="ECO:0007669"/>
    <property type="project" value="InterPro"/>
</dbReference>
<dbReference type="PANTHER" id="PTHR46342:SF1">
    <property type="entry name" value="ALPHA-CATULIN"/>
    <property type="match status" value="1"/>
</dbReference>
<dbReference type="FunFam" id="1.20.120.230:FF:000017">
    <property type="entry name" value="Catenin alpha like 1"/>
    <property type="match status" value="1"/>
</dbReference>
<dbReference type="Gene3D" id="1.20.120.230">
    <property type="entry name" value="Alpha-catenin/vinculin-like"/>
    <property type="match status" value="4"/>
</dbReference>
<dbReference type="PANTHER" id="PTHR46342">
    <property type="entry name" value="ALPHA-CATULIN"/>
    <property type="match status" value="1"/>
</dbReference>
<evidence type="ECO:0000256" key="4">
    <source>
        <dbReference type="ARBA" id="ARBA00074310"/>
    </source>
</evidence>
<evidence type="ECO:0000256" key="2">
    <source>
        <dbReference type="ARBA" id="ARBA00008376"/>
    </source>
</evidence>
<keyword evidence="3" id="KW-0963">Cytoplasm</keyword>
<comment type="subcellular location">
    <subcellularLocation>
        <location evidence="1">Cytoplasm</location>
    </subcellularLocation>
</comment>
<dbReference type="GO" id="GO:0005737">
    <property type="term" value="C:cytoplasm"/>
    <property type="evidence" value="ECO:0007669"/>
    <property type="project" value="UniProtKB-SubCell"/>
</dbReference>